<dbReference type="GO" id="GO:0009396">
    <property type="term" value="P:folic acid-containing compound biosynthetic process"/>
    <property type="evidence" value="ECO:0007669"/>
    <property type="project" value="TreeGrafter"/>
</dbReference>
<evidence type="ECO:0000256" key="2">
    <source>
        <dbReference type="ARBA" id="ARBA00022741"/>
    </source>
</evidence>
<gene>
    <name evidence="8" type="primary">CSON013745</name>
</gene>
<keyword evidence="2 6" id="KW-0547">Nucleotide-binding</keyword>
<sequence>MSQNPVKKVLRDKIKSIINGMTKEERDSQSSRIAQKIFNLPKYKIAQRVSVYFSTDKEVDTMPIIKDLFKNGKQVFVPTYKKNVMEMVQLYNLDDYNALPVTKWNIKQPNIDDNRMNCMECGLDLIILPGVAFTRNGNRLGHGMGYYDKFLTRYFEKHPKVHQSPDVTEPGTMLIGISFKQQIVDIDELPMEAHDYKLDLVVTSD</sequence>
<keyword evidence="7" id="KW-0479">Metal-binding</keyword>
<dbReference type="VEuPathDB" id="VectorBase:CSON013745"/>
<protein>
    <recommendedName>
        <fullName evidence="5 7">5-formyltetrahydrofolate cyclo-ligase</fullName>
        <ecNumber evidence="5 7">6.3.3.2</ecNumber>
    </recommendedName>
</protein>
<dbReference type="EC" id="6.3.3.2" evidence="5 7"/>
<name>A0A336M8Y0_CULSO</name>
<dbReference type="PANTHER" id="PTHR23407">
    <property type="entry name" value="ATPASE INHIBITOR/5-FORMYLTETRAHYDROFOLATE CYCLO-LIGASE"/>
    <property type="match status" value="1"/>
</dbReference>
<dbReference type="Gene3D" id="3.40.50.10420">
    <property type="entry name" value="NagB/RpiA/CoA transferase-like"/>
    <property type="match status" value="1"/>
</dbReference>
<dbReference type="GO" id="GO:0005739">
    <property type="term" value="C:mitochondrion"/>
    <property type="evidence" value="ECO:0007669"/>
    <property type="project" value="TreeGrafter"/>
</dbReference>
<dbReference type="NCBIfam" id="TIGR02727">
    <property type="entry name" value="MTHFS_bact"/>
    <property type="match status" value="1"/>
</dbReference>
<dbReference type="GO" id="GO:0035999">
    <property type="term" value="P:tetrahydrofolate interconversion"/>
    <property type="evidence" value="ECO:0007669"/>
    <property type="project" value="TreeGrafter"/>
</dbReference>
<dbReference type="GO" id="GO:0046872">
    <property type="term" value="F:metal ion binding"/>
    <property type="evidence" value="ECO:0007669"/>
    <property type="project" value="UniProtKB-KW"/>
</dbReference>
<proteinExistence type="inferred from homology"/>
<dbReference type="InterPro" id="IPR024185">
    <property type="entry name" value="FTHF_cligase-like_sf"/>
</dbReference>
<keyword evidence="3 6" id="KW-0067">ATP-binding</keyword>
<keyword evidence="7" id="KW-0460">Magnesium</keyword>
<dbReference type="InterPro" id="IPR002698">
    <property type="entry name" value="FTHF_cligase"/>
</dbReference>
<reference evidence="8" key="1">
    <citation type="submission" date="2018-07" db="EMBL/GenBank/DDBJ databases">
        <authorList>
            <person name="Quirk P.G."/>
            <person name="Krulwich T.A."/>
        </authorList>
    </citation>
    <scope>NUCLEOTIDE SEQUENCE</scope>
</reference>
<evidence type="ECO:0000256" key="5">
    <source>
        <dbReference type="ARBA" id="ARBA00038966"/>
    </source>
</evidence>
<comment type="similarity">
    <text evidence="1 7">Belongs to the 5-formyltetrahydrofolate cyclo-ligase family.</text>
</comment>
<feature type="binding site" evidence="6">
    <location>
        <begin position="139"/>
        <end position="147"/>
    </location>
    <ligand>
        <name>ATP</name>
        <dbReference type="ChEBI" id="CHEBI:30616"/>
    </ligand>
</feature>
<dbReference type="AlphaFoldDB" id="A0A336M8Y0"/>
<dbReference type="SUPFAM" id="SSF100950">
    <property type="entry name" value="NagB/RpiA/CoA transferase-like"/>
    <property type="match status" value="1"/>
</dbReference>
<dbReference type="FunFam" id="3.40.50.10420:FF:000007">
    <property type="entry name" value="5-formyltetrahydrofolate cyclo-ligase"/>
    <property type="match status" value="1"/>
</dbReference>
<dbReference type="EMBL" id="UFQT01000706">
    <property type="protein sequence ID" value="SSX26675.1"/>
    <property type="molecule type" value="Genomic_DNA"/>
</dbReference>
<evidence type="ECO:0000256" key="4">
    <source>
        <dbReference type="ARBA" id="ARBA00036539"/>
    </source>
</evidence>
<comment type="cofactor">
    <cofactor evidence="7">
        <name>Mg(2+)</name>
        <dbReference type="ChEBI" id="CHEBI:18420"/>
    </cofactor>
</comment>
<dbReference type="PIRSF" id="PIRSF006806">
    <property type="entry name" value="FTHF_cligase"/>
    <property type="match status" value="1"/>
</dbReference>
<dbReference type="PANTHER" id="PTHR23407:SF1">
    <property type="entry name" value="5-FORMYLTETRAHYDROFOLATE CYCLO-LIGASE"/>
    <property type="match status" value="1"/>
</dbReference>
<organism evidence="8">
    <name type="scientific">Culicoides sonorensis</name>
    <name type="common">Biting midge</name>
    <dbReference type="NCBI Taxonomy" id="179676"/>
    <lineage>
        <taxon>Eukaryota</taxon>
        <taxon>Metazoa</taxon>
        <taxon>Ecdysozoa</taxon>
        <taxon>Arthropoda</taxon>
        <taxon>Hexapoda</taxon>
        <taxon>Insecta</taxon>
        <taxon>Pterygota</taxon>
        <taxon>Neoptera</taxon>
        <taxon>Endopterygota</taxon>
        <taxon>Diptera</taxon>
        <taxon>Nematocera</taxon>
        <taxon>Chironomoidea</taxon>
        <taxon>Ceratopogonidae</taxon>
        <taxon>Ceratopogoninae</taxon>
        <taxon>Culicoides</taxon>
        <taxon>Monoculicoides</taxon>
    </lineage>
</organism>
<dbReference type="OMA" id="STIYPCQ"/>
<feature type="binding site" evidence="6">
    <location>
        <position position="58"/>
    </location>
    <ligand>
        <name>substrate</name>
    </ligand>
</feature>
<dbReference type="GO" id="GO:0005524">
    <property type="term" value="F:ATP binding"/>
    <property type="evidence" value="ECO:0007669"/>
    <property type="project" value="UniProtKB-KW"/>
</dbReference>
<feature type="binding site" evidence="6">
    <location>
        <begin position="7"/>
        <end position="11"/>
    </location>
    <ligand>
        <name>ATP</name>
        <dbReference type="ChEBI" id="CHEBI:30616"/>
    </ligand>
</feature>
<evidence type="ECO:0000256" key="7">
    <source>
        <dbReference type="RuleBase" id="RU361279"/>
    </source>
</evidence>
<evidence type="ECO:0000256" key="3">
    <source>
        <dbReference type="ARBA" id="ARBA00022840"/>
    </source>
</evidence>
<evidence type="ECO:0000313" key="8">
    <source>
        <dbReference type="EMBL" id="SSX26675.1"/>
    </source>
</evidence>
<comment type="catalytic activity">
    <reaction evidence="4 7">
        <text>(6S)-5-formyl-5,6,7,8-tetrahydrofolate + ATP = (6R)-5,10-methenyltetrahydrofolate + ADP + phosphate</text>
        <dbReference type="Rhea" id="RHEA:10488"/>
        <dbReference type="ChEBI" id="CHEBI:30616"/>
        <dbReference type="ChEBI" id="CHEBI:43474"/>
        <dbReference type="ChEBI" id="CHEBI:57455"/>
        <dbReference type="ChEBI" id="CHEBI:57457"/>
        <dbReference type="ChEBI" id="CHEBI:456216"/>
        <dbReference type="EC" id="6.3.3.2"/>
    </reaction>
</comment>
<dbReference type="InterPro" id="IPR037171">
    <property type="entry name" value="NagB/RpiA_transferase-like"/>
</dbReference>
<dbReference type="Pfam" id="PF01812">
    <property type="entry name" value="5-FTHF_cyc-lig"/>
    <property type="match status" value="1"/>
</dbReference>
<evidence type="ECO:0000256" key="1">
    <source>
        <dbReference type="ARBA" id="ARBA00010638"/>
    </source>
</evidence>
<evidence type="ECO:0000256" key="6">
    <source>
        <dbReference type="PIRSR" id="PIRSR006806-1"/>
    </source>
</evidence>
<accession>A0A336M8Y0</accession>
<dbReference type="GO" id="GO:0030272">
    <property type="term" value="F:5-formyltetrahydrofolate cyclo-ligase activity"/>
    <property type="evidence" value="ECO:0007669"/>
    <property type="project" value="UniProtKB-EC"/>
</dbReference>